<dbReference type="InterPro" id="IPR050738">
    <property type="entry name" value="Sulfatase"/>
</dbReference>
<proteinExistence type="inferred from homology"/>
<gene>
    <name evidence="6" type="ORF">QWY13_12215</name>
</gene>
<dbReference type="InterPro" id="IPR024607">
    <property type="entry name" value="Sulfatase_CS"/>
</dbReference>
<dbReference type="SUPFAM" id="SSF53649">
    <property type="entry name" value="Alkaline phosphatase-like"/>
    <property type="match status" value="1"/>
</dbReference>
<keyword evidence="7" id="KW-1185">Reference proteome</keyword>
<sequence>MGNKRIFSNYINKLSVFGTVALLASASVLSGCSSEEKIEATNRESATEPDTNVIYIVLDDTGFSDLGSYGSEIKTPVMDGLAENGLRYNNAHVTPLCSPTRASLLTGRNSHEVGVGTVTNFDMGPEFPNKRGAIKPEAGTIAEVLKENDYNTYAAGKWHLAPTDQTTPAGPYDNWPLQKGFDQYYGFIEDSSDQYRPDLTIDNTQIPSPNDEEYHFSEAIIENSNRYITNHTSIHPDENFFLYLTFGAQHSPHQVPEKYIDMYEGVYDKGWDEIREERFEKQKELGIIPENTKLSPGNEDIKNWDELTELEKKNYIRFQETYAGFLTHTDEQIGKLVDNLRSLDQLDDTMIVLISDNGASGGGGANGSSSRTLAFNGEGETIEEVDKHYANFGNDQTGMDYPRGWAQVSNTPFRSYKNTAFEGGTHSPLIIHHPKLIKDPGSIRSQYVNVNDITPTVFDITGITPPEEINGVKQMEHSGESFKETLTNPKAKGRETQYFEVSGQRAIYHDGWKAVANHTKGEAFEEDQWSLYNVEKDFSETVDVAKENTDKLEELQKLWLDEAEKYGVLPLTDLFIEGFLSIPEDTLRAKNHFTYYKGMSRLTDSAAAPIINRSYEINIPIERNNSEEDGVLLAHGGIEAGYTIYIKNNKLVYEYILGGREYKITSNIDVPVGESVVTYKFDKTGSHEGKGTLYIDDKKVGETNLAETQSYKMSFEGLDVGKDSAYPVSQEYADQGEFEFKGKLLKVEYKLGNDEEFITPKS</sequence>
<keyword evidence="2" id="KW-0479">Metal-binding</keyword>
<dbReference type="Pfam" id="PF00884">
    <property type="entry name" value="Sulfatase"/>
    <property type="match status" value="1"/>
</dbReference>
<keyword evidence="3 6" id="KW-0378">Hydrolase</keyword>
<dbReference type="Gene3D" id="3.40.720.10">
    <property type="entry name" value="Alkaline Phosphatase, subunit A"/>
    <property type="match status" value="1"/>
</dbReference>
<evidence type="ECO:0000313" key="7">
    <source>
        <dbReference type="Proteomes" id="UP001172142"/>
    </source>
</evidence>
<evidence type="ECO:0000256" key="3">
    <source>
        <dbReference type="ARBA" id="ARBA00022801"/>
    </source>
</evidence>
<evidence type="ECO:0000256" key="4">
    <source>
        <dbReference type="ARBA" id="ARBA00022837"/>
    </source>
</evidence>
<accession>A0ABT8NEB9</accession>
<reference evidence="6 7" key="1">
    <citation type="submission" date="2023-07" db="EMBL/GenBank/DDBJ databases">
        <title>Novel species in genus Planococcus.</title>
        <authorList>
            <person name="Ning S."/>
        </authorList>
    </citation>
    <scope>NUCLEOTIDE SEQUENCE [LARGE SCALE GENOMIC DNA]</scope>
    <source>
        <strain evidence="6 7">N017</strain>
    </source>
</reference>
<dbReference type="EMBL" id="JAUJWU010000003">
    <property type="protein sequence ID" value="MDN7246251.1"/>
    <property type="molecule type" value="Genomic_DNA"/>
</dbReference>
<dbReference type="InterPro" id="IPR017850">
    <property type="entry name" value="Alkaline_phosphatase_core_sf"/>
</dbReference>
<dbReference type="GO" id="GO:0016787">
    <property type="term" value="F:hydrolase activity"/>
    <property type="evidence" value="ECO:0007669"/>
    <property type="project" value="UniProtKB-KW"/>
</dbReference>
<evidence type="ECO:0000259" key="5">
    <source>
        <dbReference type="Pfam" id="PF00884"/>
    </source>
</evidence>
<organism evidence="6 7">
    <name type="scientific">Planococcus shenhongbingii</name>
    <dbReference type="NCBI Taxonomy" id="3058398"/>
    <lineage>
        <taxon>Bacteria</taxon>
        <taxon>Bacillati</taxon>
        <taxon>Bacillota</taxon>
        <taxon>Bacilli</taxon>
        <taxon>Bacillales</taxon>
        <taxon>Caryophanaceae</taxon>
        <taxon>Planococcus</taxon>
    </lineage>
</organism>
<dbReference type="EC" id="3.1.6.-" evidence="6"/>
<feature type="domain" description="Sulfatase N-terminal" evidence="5">
    <location>
        <begin position="52"/>
        <end position="463"/>
    </location>
</feature>
<dbReference type="PROSITE" id="PS00523">
    <property type="entry name" value="SULFATASE_1"/>
    <property type="match status" value="1"/>
</dbReference>
<dbReference type="CDD" id="cd16025">
    <property type="entry name" value="PAS_like"/>
    <property type="match status" value="1"/>
</dbReference>
<dbReference type="PROSITE" id="PS51257">
    <property type="entry name" value="PROKAR_LIPOPROTEIN"/>
    <property type="match status" value="1"/>
</dbReference>
<keyword evidence="4" id="KW-0106">Calcium</keyword>
<comment type="similarity">
    <text evidence="1">Belongs to the sulfatase family.</text>
</comment>
<evidence type="ECO:0000313" key="6">
    <source>
        <dbReference type="EMBL" id="MDN7246251.1"/>
    </source>
</evidence>
<comment type="caution">
    <text evidence="6">The sequence shown here is derived from an EMBL/GenBank/DDBJ whole genome shotgun (WGS) entry which is preliminary data.</text>
</comment>
<dbReference type="PANTHER" id="PTHR42693">
    <property type="entry name" value="ARYLSULFATASE FAMILY MEMBER"/>
    <property type="match status" value="1"/>
</dbReference>
<evidence type="ECO:0000256" key="2">
    <source>
        <dbReference type="ARBA" id="ARBA00022723"/>
    </source>
</evidence>
<dbReference type="Proteomes" id="UP001172142">
    <property type="component" value="Unassembled WGS sequence"/>
</dbReference>
<name>A0ABT8NEB9_9BACL</name>
<dbReference type="InterPro" id="IPR000917">
    <property type="entry name" value="Sulfatase_N"/>
</dbReference>
<evidence type="ECO:0000256" key="1">
    <source>
        <dbReference type="ARBA" id="ARBA00008779"/>
    </source>
</evidence>
<dbReference type="Gene3D" id="3.30.1120.10">
    <property type="match status" value="1"/>
</dbReference>
<dbReference type="RefSeq" id="WP_301856835.1">
    <property type="nucleotide sequence ID" value="NZ_JAUJWU010000003.1"/>
</dbReference>
<protein>
    <submittedName>
        <fullName evidence="6">Arylsulfatase</fullName>
        <ecNumber evidence="6">3.1.6.-</ecNumber>
    </submittedName>
</protein>